<accession>A0A080YXT6</accession>
<feature type="region of interest" description="Disordered" evidence="1">
    <location>
        <begin position="250"/>
        <end position="304"/>
    </location>
</feature>
<evidence type="ECO:0000313" key="3">
    <source>
        <dbReference type="Proteomes" id="UP000028582"/>
    </source>
</evidence>
<reference evidence="2 3" key="1">
    <citation type="submission" date="2013-11" db="EMBL/GenBank/DDBJ databases">
        <title>The Genome Sequence of Phytophthora parasitica P1976.</title>
        <authorList>
            <consortium name="The Broad Institute Genomics Platform"/>
            <person name="Russ C."/>
            <person name="Tyler B."/>
            <person name="Panabieres F."/>
            <person name="Shan W."/>
            <person name="Tripathy S."/>
            <person name="Grunwald N."/>
            <person name="Machado M."/>
            <person name="Johnson C.S."/>
            <person name="Walker B."/>
            <person name="Young S."/>
            <person name="Zeng Q."/>
            <person name="Gargeya S."/>
            <person name="Fitzgerald M."/>
            <person name="Haas B."/>
            <person name="Abouelleil A."/>
            <person name="Allen A.W."/>
            <person name="Alvarado L."/>
            <person name="Arachchi H.M."/>
            <person name="Berlin A.M."/>
            <person name="Chapman S.B."/>
            <person name="Gainer-Dewar J."/>
            <person name="Goldberg J."/>
            <person name="Griggs A."/>
            <person name="Gujja S."/>
            <person name="Hansen M."/>
            <person name="Howarth C."/>
            <person name="Imamovic A."/>
            <person name="Ireland A."/>
            <person name="Larimer J."/>
            <person name="McCowan C."/>
            <person name="Murphy C."/>
            <person name="Pearson M."/>
            <person name="Poon T.W."/>
            <person name="Priest M."/>
            <person name="Roberts A."/>
            <person name="Saif S."/>
            <person name="Shea T."/>
            <person name="Sisk P."/>
            <person name="Sykes S."/>
            <person name="Wortman J."/>
            <person name="Nusbaum C."/>
            <person name="Birren B."/>
        </authorList>
    </citation>
    <scope>NUCLEOTIDE SEQUENCE [LARGE SCALE GENOMIC DNA]</scope>
    <source>
        <strain evidence="2 3">P1976</strain>
    </source>
</reference>
<evidence type="ECO:0000313" key="2">
    <source>
        <dbReference type="EMBL" id="ETO59197.1"/>
    </source>
</evidence>
<evidence type="ECO:0000256" key="1">
    <source>
        <dbReference type="SAM" id="MobiDB-lite"/>
    </source>
</evidence>
<dbReference type="AlphaFoldDB" id="A0A080YXT6"/>
<feature type="compositionally biased region" description="Basic and acidic residues" evidence="1">
    <location>
        <begin position="270"/>
        <end position="281"/>
    </location>
</feature>
<name>A0A080YXT6_PHYNI</name>
<proteinExistence type="predicted"/>
<dbReference type="Proteomes" id="UP000028582">
    <property type="component" value="Unassembled WGS sequence"/>
</dbReference>
<sequence length="656" mass="72902">MVRLTSRSFLHVLPELVVGNFDHPFYAQVTELNRDEVTFQSLEGGEGTLPRNVAAERVVTTKEVTQSGQLSYLRRPVAATEAGQVHFGQVVQVDGDQVVVRSGGLEFVAPMGSASLVAPIIAIILQHVRFNLGEWTESEIEDTGSTILNRILGRSGYSGTNSLPDVLESTMAEEAWPIASQVCFWIDPGTGEQAEFTLQHALDFAYFVDGGVEPIPVTIGESFCRPPVQQLRQELPSKSAKNSDEDQLAGLFDPFVDDDDGLPVGPSVDEQGRLRPHEHAASKKRSRDQPSEFEVLPHGAMPTQRQRTALDHDALIVEKLSGDPELLDRFLQKRAPEKRVAPTSKYAFVPREDQQRVHERVTAVRHKGKQPTVFCKGLIRSEHVKFKPLPGVCTRLFDLQFGSSGLSICHFALLSQDDRMAWHAEGGSNFDNLSASAESSAAKPATSVNEVVDAARVFLTYTREYCCVELVELVERIVEFTEETLMRVKWSEAEVAALVYWINDLLEEFRGAAENGDDLRQVHTRSSTDDRLLKDLMFVKVHRQVDALRAETVAENARCQEQSPAAASRQQPSLAEKKRLGRIPRDVLRRLPVQVDPATGESTALCMRYVSKDGCTEKDGACPSEHGHFIPNTLHDVVKAEINKRFGGLKNEHKRL</sequence>
<comment type="caution">
    <text evidence="2">The sequence shown here is derived from an EMBL/GenBank/DDBJ whole genome shotgun (WGS) entry which is preliminary data.</text>
</comment>
<gene>
    <name evidence="2" type="ORF">F444_22431</name>
</gene>
<dbReference type="EMBL" id="ANJA01004285">
    <property type="protein sequence ID" value="ETO59197.1"/>
    <property type="molecule type" value="Genomic_DNA"/>
</dbReference>
<protein>
    <submittedName>
        <fullName evidence="2">Uncharacterized protein</fullName>
    </submittedName>
</protein>
<organism evidence="2 3">
    <name type="scientific">Phytophthora nicotianae P1976</name>
    <dbReference type="NCBI Taxonomy" id="1317066"/>
    <lineage>
        <taxon>Eukaryota</taxon>
        <taxon>Sar</taxon>
        <taxon>Stramenopiles</taxon>
        <taxon>Oomycota</taxon>
        <taxon>Peronosporomycetes</taxon>
        <taxon>Peronosporales</taxon>
        <taxon>Peronosporaceae</taxon>
        <taxon>Phytophthora</taxon>
    </lineage>
</organism>